<dbReference type="InterPro" id="IPR036875">
    <property type="entry name" value="Znf_CCHC_sf"/>
</dbReference>
<dbReference type="PANTHER" id="PTHR35317">
    <property type="entry name" value="OS04G0629600 PROTEIN"/>
    <property type="match status" value="1"/>
</dbReference>
<accession>A0A0A9WIW5</accession>
<dbReference type="AlphaFoldDB" id="A0A0A9WIW5"/>
<feature type="non-terminal residue" evidence="2">
    <location>
        <position position="263"/>
    </location>
</feature>
<reference evidence="2" key="2">
    <citation type="submission" date="2014-07" db="EMBL/GenBank/DDBJ databases">
        <authorList>
            <person name="Hull J."/>
        </authorList>
    </citation>
    <scope>NUCLEOTIDE SEQUENCE</scope>
</reference>
<sequence>FSPASGKPCATSTRGPGKICKMAYHNEVPIFNPANFSNWEFRMRALMRKENCEVVLDKDPPTDVKELESYKRKDEKAQSLLVQAVTDKHLEVIKDSTSAKSMAKALKDVFHRKSSQSKLYLWEKMTQMKFRPENGEKLDDHFVKFDSVVRELKEQGSTLEETDKVAFLLMSMPATWKPLVTALDTIQGAKLDLVKSHLLKEELNQEKSSKDSSKEQSEDQTVFNAQGGCHICGDKSHWKNRCPKNRNRRGWGRNRRRGFYRSR</sequence>
<evidence type="ECO:0000256" key="1">
    <source>
        <dbReference type="SAM" id="MobiDB-lite"/>
    </source>
</evidence>
<protein>
    <submittedName>
        <fullName evidence="2">Copia protein</fullName>
    </submittedName>
</protein>
<name>A0A0A9WIW5_LYGHE</name>
<dbReference type="Pfam" id="PF14223">
    <property type="entry name" value="Retrotran_gag_2"/>
    <property type="match status" value="1"/>
</dbReference>
<proteinExistence type="predicted"/>
<feature type="non-terminal residue" evidence="2">
    <location>
        <position position="1"/>
    </location>
</feature>
<feature type="region of interest" description="Disordered" evidence="1">
    <location>
        <begin position="244"/>
        <end position="263"/>
    </location>
</feature>
<gene>
    <name evidence="2" type="primary">GIP_188</name>
    <name evidence="2" type="ORF">CM83_103760</name>
</gene>
<dbReference type="GO" id="GO:0008270">
    <property type="term" value="F:zinc ion binding"/>
    <property type="evidence" value="ECO:0007669"/>
    <property type="project" value="InterPro"/>
</dbReference>
<dbReference type="PANTHER" id="PTHR35317:SF29">
    <property type="entry name" value="CCHC-TYPE DOMAIN-CONTAINING PROTEIN"/>
    <property type="match status" value="1"/>
</dbReference>
<reference evidence="2" key="1">
    <citation type="journal article" date="2014" name="PLoS ONE">
        <title>Transcriptome-Based Identification of ABC Transporters in the Western Tarnished Plant Bug Lygus hesperus.</title>
        <authorList>
            <person name="Hull J.J."/>
            <person name="Chaney K."/>
            <person name="Geib S.M."/>
            <person name="Fabrick J.A."/>
            <person name="Brent C.S."/>
            <person name="Walsh D."/>
            <person name="Lavine L.C."/>
        </authorList>
    </citation>
    <scope>NUCLEOTIDE SEQUENCE</scope>
</reference>
<dbReference type="SUPFAM" id="SSF57756">
    <property type="entry name" value="Retrovirus zinc finger-like domains"/>
    <property type="match status" value="1"/>
</dbReference>
<organism evidence="2">
    <name type="scientific">Lygus hesperus</name>
    <name type="common">Western plant bug</name>
    <dbReference type="NCBI Taxonomy" id="30085"/>
    <lineage>
        <taxon>Eukaryota</taxon>
        <taxon>Metazoa</taxon>
        <taxon>Ecdysozoa</taxon>
        <taxon>Arthropoda</taxon>
        <taxon>Hexapoda</taxon>
        <taxon>Insecta</taxon>
        <taxon>Pterygota</taxon>
        <taxon>Neoptera</taxon>
        <taxon>Paraneoptera</taxon>
        <taxon>Hemiptera</taxon>
        <taxon>Heteroptera</taxon>
        <taxon>Panheteroptera</taxon>
        <taxon>Cimicomorpha</taxon>
        <taxon>Miridae</taxon>
        <taxon>Mirini</taxon>
        <taxon>Lygus</taxon>
    </lineage>
</organism>
<evidence type="ECO:0000313" key="2">
    <source>
        <dbReference type="EMBL" id="JAG08377.1"/>
    </source>
</evidence>
<dbReference type="EMBL" id="GBHO01035227">
    <property type="protein sequence ID" value="JAG08377.1"/>
    <property type="molecule type" value="Transcribed_RNA"/>
</dbReference>
<dbReference type="GO" id="GO:0003676">
    <property type="term" value="F:nucleic acid binding"/>
    <property type="evidence" value="ECO:0007669"/>
    <property type="project" value="InterPro"/>
</dbReference>